<dbReference type="InterPro" id="IPR013563">
    <property type="entry name" value="Oligopep_ABC_C"/>
</dbReference>
<sequence length="162" mass="18293">MDEPTSSIDVFSQNQILELLKKLKGGFNLTYILISHDLSVVKSMADKIAIMYLGKVVEYGPAKEVFKNPVHPYTNALFKAIPNADTKDINSIIALEGDVPSAINIPSGCRFHTRCPVALEICHKKEPPIIKLSEEHEAVCFLLEKSKKKKKKERIYHEKINF</sequence>
<evidence type="ECO:0000259" key="4">
    <source>
        <dbReference type="Pfam" id="PF08352"/>
    </source>
</evidence>
<accession>X1Q7J5</accession>
<keyword evidence="3" id="KW-0067">ATP-binding</keyword>
<dbReference type="SUPFAM" id="SSF52540">
    <property type="entry name" value="P-loop containing nucleoside triphosphate hydrolases"/>
    <property type="match status" value="1"/>
</dbReference>
<name>X1Q7J5_9ZZZZ</name>
<reference evidence="5" key="1">
    <citation type="journal article" date="2014" name="Front. Microbiol.">
        <title>High frequency of phylogenetically diverse reductive dehalogenase-homologous genes in deep subseafloor sedimentary metagenomes.</title>
        <authorList>
            <person name="Kawai M."/>
            <person name="Futagami T."/>
            <person name="Toyoda A."/>
            <person name="Takaki Y."/>
            <person name="Nishi S."/>
            <person name="Hori S."/>
            <person name="Arai W."/>
            <person name="Tsubouchi T."/>
            <person name="Morono Y."/>
            <person name="Uchiyama I."/>
            <person name="Ito T."/>
            <person name="Fujiyama A."/>
            <person name="Inagaki F."/>
            <person name="Takami H."/>
        </authorList>
    </citation>
    <scope>NUCLEOTIDE SEQUENCE</scope>
    <source>
        <strain evidence="5">Expedition CK06-06</strain>
    </source>
</reference>
<evidence type="ECO:0000256" key="1">
    <source>
        <dbReference type="ARBA" id="ARBA00022448"/>
    </source>
</evidence>
<dbReference type="GO" id="GO:0005524">
    <property type="term" value="F:ATP binding"/>
    <property type="evidence" value="ECO:0007669"/>
    <property type="project" value="UniProtKB-KW"/>
</dbReference>
<feature type="domain" description="Oligopeptide/dipeptide ABC transporter C-terminal" evidence="4">
    <location>
        <begin position="57"/>
        <end position="122"/>
    </location>
</feature>
<dbReference type="InterPro" id="IPR027417">
    <property type="entry name" value="P-loop_NTPase"/>
</dbReference>
<keyword evidence="1" id="KW-0813">Transport</keyword>
<dbReference type="PANTHER" id="PTHR43067">
    <property type="entry name" value="OLIGOPEPTIDE/DIPEPTIDE ABC TRANSPORTER, ATPASE SUBUNIT"/>
    <property type="match status" value="1"/>
</dbReference>
<evidence type="ECO:0000256" key="2">
    <source>
        <dbReference type="ARBA" id="ARBA00022741"/>
    </source>
</evidence>
<keyword evidence="2" id="KW-0547">Nucleotide-binding</keyword>
<dbReference type="NCBIfam" id="TIGR01727">
    <property type="entry name" value="oligo_HPY"/>
    <property type="match status" value="1"/>
</dbReference>
<dbReference type="Pfam" id="PF08352">
    <property type="entry name" value="oligo_HPY"/>
    <property type="match status" value="1"/>
</dbReference>
<comment type="caution">
    <text evidence="5">The sequence shown here is derived from an EMBL/GenBank/DDBJ whole genome shotgun (WGS) entry which is preliminary data.</text>
</comment>
<evidence type="ECO:0000256" key="3">
    <source>
        <dbReference type="ARBA" id="ARBA00022840"/>
    </source>
</evidence>
<dbReference type="PANTHER" id="PTHR43067:SF3">
    <property type="entry name" value="MALTOSE ABC TRANSPORTER, ATP-BINDING PROTEIN"/>
    <property type="match status" value="1"/>
</dbReference>
<protein>
    <recommendedName>
        <fullName evidence="4">Oligopeptide/dipeptide ABC transporter C-terminal domain-containing protein</fullName>
    </recommendedName>
</protein>
<dbReference type="AlphaFoldDB" id="X1Q7J5"/>
<gene>
    <name evidence="5" type="ORF">S06H3_57910</name>
</gene>
<evidence type="ECO:0000313" key="5">
    <source>
        <dbReference type="EMBL" id="GAI50746.1"/>
    </source>
</evidence>
<proteinExistence type="predicted"/>
<dbReference type="EMBL" id="BARV01037431">
    <property type="protein sequence ID" value="GAI50746.1"/>
    <property type="molecule type" value="Genomic_DNA"/>
</dbReference>
<dbReference type="GO" id="GO:0015833">
    <property type="term" value="P:peptide transport"/>
    <property type="evidence" value="ECO:0007669"/>
    <property type="project" value="InterPro"/>
</dbReference>
<dbReference type="Gene3D" id="3.40.50.300">
    <property type="entry name" value="P-loop containing nucleotide triphosphate hydrolases"/>
    <property type="match status" value="1"/>
</dbReference>
<organism evidence="5">
    <name type="scientific">marine sediment metagenome</name>
    <dbReference type="NCBI Taxonomy" id="412755"/>
    <lineage>
        <taxon>unclassified sequences</taxon>
        <taxon>metagenomes</taxon>
        <taxon>ecological metagenomes</taxon>
    </lineage>
</organism>